<gene>
    <name evidence="2" type="ORF">N4264_20085</name>
</gene>
<evidence type="ECO:0000256" key="1">
    <source>
        <dbReference type="SAM" id="SignalP"/>
    </source>
</evidence>
<keyword evidence="1" id="KW-0732">Signal</keyword>
<evidence type="ECO:0000313" key="3">
    <source>
        <dbReference type="Proteomes" id="UP001064632"/>
    </source>
</evidence>
<evidence type="ECO:0000313" key="2">
    <source>
        <dbReference type="EMBL" id="UXI67029.1"/>
    </source>
</evidence>
<feature type="signal peptide" evidence="1">
    <location>
        <begin position="1"/>
        <end position="28"/>
    </location>
</feature>
<dbReference type="EMBL" id="CP104694">
    <property type="protein sequence ID" value="UXI67029.1"/>
    <property type="molecule type" value="Genomic_DNA"/>
</dbReference>
<dbReference type="RefSeq" id="WP_261694005.1">
    <property type="nucleotide sequence ID" value="NZ_CP104694.1"/>
</dbReference>
<reference evidence="2" key="1">
    <citation type="submission" date="2022-09" db="EMBL/GenBank/DDBJ databases">
        <title>Tahibacter sp. nov., isolated from a fresh water.</title>
        <authorList>
            <person name="Baek J.H."/>
            <person name="Lee J.K."/>
            <person name="Kim J.M."/>
            <person name="Jeon C.O."/>
        </authorList>
    </citation>
    <scope>NUCLEOTIDE SEQUENCE</scope>
    <source>
        <strain evidence="2">W38</strain>
    </source>
</reference>
<protein>
    <submittedName>
        <fullName evidence="2">Uncharacterized protein</fullName>
    </submittedName>
</protein>
<accession>A0ABY6BBF0</accession>
<sequence>MSHRWIPYGTSVAASILLTFADMGNAHAETRYWPESLGTLATVPLAVPAGSTTLTTRVAHALDHPVATAFRMNRAVTRSYSLPADPTPGNAFDIGAGGEGFFLHPLADSSGTRTGYAEVSVVAPRGTSEQDRFAVIVGLDLDRDGQPSADELRCTARNTAGQARCRLDVRDHGTDGLWVITQAPTSPVASTLETTLDVARFDLSNGKIRAIDSIAGSLAVATPETVDANSPFVATLIHGARPPVDTYGEFAGLLFTAVDATAASATLVPIALQPVHAASSTQPVAISPYKFSPNEPVMVTLAPGQAQERLYVDNPSQNEMSVSVDTLDGVEFHSASSARSRPAVHLAAPLQGQVVTPVDIGRGTRDLHCL</sequence>
<proteinExistence type="predicted"/>
<keyword evidence="3" id="KW-1185">Reference proteome</keyword>
<name>A0ABY6BBF0_9GAMM</name>
<dbReference type="Proteomes" id="UP001064632">
    <property type="component" value="Chromosome"/>
</dbReference>
<feature type="chain" id="PRO_5045818551" evidence="1">
    <location>
        <begin position="29"/>
        <end position="370"/>
    </location>
</feature>
<organism evidence="2 3">
    <name type="scientific">Tahibacter amnicola</name>
    <dbReference type="NCBI Taxonomy" id="2976241"/>
    <lineage>
        <taxon>Bacteria</taxon>
        <taxon>Pseudomonadati</taxon>
        <taxon>Pseudomonadota</taxon>
        <taxon>Gammaproteobacteria</taxon>
        <taxon>Lysobacterales</taxon>
        <taxon>Rhodanobacteraceae</taxon>
        <taxon>Tahibacter</taxon>
    </lineage>
</organism>